<dbReference type="Proteomes" id="UP000292704">
    <property type="component" value="Unassembled WGS sequence"/>
</dbReference>
<dbReference type="GO" id="GO:0006183">
    <property type="term" value="P:GTP biosynthetic process"/>
    <property type="evidence" value="ECO:0007669"/>
    <property type="project" value="TreeGrafter"/>
</dbReference>
<feature type="domain" description="IMP dehydrogenase/GMP reductase" evidence="2">
    <location>
        <begin position="7"/>
        <end position="336"/>
    </location>
</feature>
<protein>
    <submittedName>
        <fullName evidence="3">Guanosine monophosphate reductase</fullName>
    </submittedName>
</protein>
<gene>
    <name evidence="3" type="ORF">ELS17_15830</name>
</gene>
<comment type="caution">
    <text evidence="3">The sequence shown here is derived from an EMBL/GenBank/DDBJ whole genome shotgun (WGS) entry which is preliminary data.</text>
</comment>
<evidence type="ECO:0000256" key="1">
    <source>
        <dbReference type="ARBA" id="ARBA00005502"/>
    </source>
</evidence>
<dbReference type="InterPro" id="IPR013785">
    <property type="entry name" value="Aldolase_TIM"/>
</dbReference>
<proteinExistence type="inferred from homology"/>
<dbReference type="EMBL" id="SHMR01000007">
    <property type="protein sequence ID" value="RZH67212.1"/>
    <property type="molecule type" value="Genomic_DNA"/>
</dbReference>
<dbReference type="OrthoDB" id="324877at2157"/>
<dbReference type="STRING" id="222984.GCA_000731985_00306"/>
<dbReference type="FunFam" id="3.20.20.70:FF:000424">
    <property type="entry name" value="Inosine-5'-monophosphate dehydrogenase 2"/>
    <property type="match status" value="1"/>
</dbReference>
<dbReference type="AlphaFoldDB" id="A0A482XW14"/>
<evidence type="ECO:0000313" key="3">
    <source>
        <dbReference type="EMBL" id="RZH67212.1"/>
    </source>
</evidence>
<accession>A0A482XW14</accession>
<dbReference type="GO" id="GO:0003938">
    <property type="term" value="F:IMP dehydrogenase activity"/>
    <property type="evidence" value="ECO:0007669"/>
    <property type="project" value="InterPro"/>
</dbReference>
<reference evidence="3 4" key="1">
    <citation type="submission" date="2019-02" db="EMBL/GenBank/DDBJ databases">
        <title>Genome analysis provides insights into bioremediation potentialities and Haloocin production by Natrinema altunense strain 4.1R isolated from Chott Douz in Tunisian desert.</title>
        <authorList>
            <person name="Najjari A."/>
            <person name="Youssef N."/>
            <person name="Ben Dhia O."/>
            <person name="Ferjani R."/>
            <person name="El Hidri D."/>
            <person name="Ouzari H.I."/>
            <person name="Cherif A."/>
        </authorList>
    </citation>
    <scope>NUCLEOTIDE SEQUENCE [LARGE SCALE GENOMIC DNA]</scope>
    <source>
        <strain evidence="3 4">4.1R</strain>
    </source>
</reference>
<dbReference type="PANTHER" id="PTHR11911:SF111">
    <property type="entry name" value="INOSINE-5'-MONOPHOSPHATE DEHYDROGENASE"/>
    <property type="match status" value="1"/>
</dbReference>
<dbReference type="Pfam" id="PF00478">
    <property type="entry name" value="IMPDH"/>
    <property type="match status" value="1"/>
</dbReference>
<dbReference type="SMART" id="SM01240">
    <property type="entry name" value="IMPDH"/>
    <property type="match status" value="1"/>
</dbReference>
<organism evidence="3 4">
    <name type="scientific">Natrinema altunense</name>
    <dbReference type="NCBI Taxonomy" id="222984"/>
    <lineage>
        <taxon>Archaea</taxon>
        <taxon>Methanobacteriati</taxon>
        <taxon>Methanobacteriota</taxon>
        <taxon>Stenosarchaea group</taxon>
        <taxon>Halobacteria</taxon>
        <taxon>Halobacteriales</taxon>
        <taxon>Natrialbaceae</taxon>
        <taxon>Natrinema</taxon>
    </lineage>
</organism>
<sequence length="376" mass="38781">MNDLRTGLSYGDVLLVPNRSPVDSRSDVDLSTRLTPSVELDAPLVSAAMDTVTEAELAIELSRAGGIGVVHRFLTPDEQAEQVERVTAADEHVAAAVGINEDYVGRSAALIDAGVDALVVDVAHGHLERSLEAVETLRAEFPDTDLVAGNVATPAGVEDLAAAGADCVKVGIGPGSHCTTRKVAGAGVPQLTAVDDCATAAEELDVTICADGGIRTSGDAVKALMAGADTVMLGSLLAGTEEAPGAVVEVDGARYKRSRGMATTTAAENRDDKDANVRADEGVEALTPYKGPVGDVVDEFCAGIQSGLSYCGGETIPAARRHAEFIRVAPSAKEREGYHADQDWEGVSVDSEAKTVTEAQLAADDDVVETAAEGDD</sequence>
<dbReference type="Gene3D" id="3.20.20.70">
    <property type="entry name" value="Aldolase class I"/>
    <property type="match status" value="1"/>
</dbReference>
<dbReference type="InterPro" id="IPR005990">
    <property type="entry name" value="IMP_DH"/>
</dbReference>
<evidence type="ECO:0000259" key="2">
    <source>
        <dbReference type="Pfam" id="PF00478"/>
    </source>
</evidence>
<comment type="similarity">
    <text evidence="1">Belongs to the IMPDH/GMPR family.</text>
</comment>
<dbReference type="PANTHER" id="PTHR11911">
    <property type="entry name" value="INOSINE-5-MONOPHOSPHATE DEHYDROGENASE RELATED"/>
    <property type="match status" value="1"/>
</dbReference>
<name>A0A482XW14_9EURY</name>
<dbReference type="SUPFAM" id="SSF51412">
    <property type="entry name" value="Inosine monophosphate dehydrogenase (IMPDH)"/>
    <property type="match status" value="1"/>
</dbReference>
<dbReference type="CDD" id="cd00381">
    <property type="entry name" value="IMPDH"/>
    <property type="match status" value="1"/>
</dbReference>
<dbReference type="RefSeq" id="WP_130171437.1">
    <property type="nucleotide sequence ID" value="NZ_SHMR01000007.1"/>
</dbReference>
<evidence type="ECO:0000313" key="4">
    <source>
        <dbReference type="Proteomes" id="UP000292704"/>
    </source>
</evidence>
<dbReference type="InterPro" id="IPR001093">
    <property type="entry name" value="IMP_DH_GMPRt"/>
</dbReference>